<dbReference type="SMART" id="SM00471">
    <property type="entry name" value="HDc"/>
    <property type="match status" value="1"/>
</dbReference>
<dbReference type="CDD" id="cd00077">
    <property type="entry name" value="HDc"/>
    <property type="match status" value="1"/>
</dbReference>
<dbReference type="GO" id="GO:0006203">
    <property type="term" value="P:dGTP catabolic process"/>
    <property type="evidence" value="ECO:0007669"/>
    <property type="project" value="TreeGrafter"/>
</dbReference>
<dbReference type="GO" id="GO:0008832">
    <property type="term" value="F:dGTPase activity"/>
    <property type="evidence" value="ECO:0007669"/>
    <property type="project" value="TreeGrafter"/>
</dbReference>
<evidence type="ECO:0000313" key="3">
    <source>
        <dbReference type="Proteomes" id="UP000279194"/>
    </source>
</evidence>
<dbReference type="InterPro" id="IPR050135">
    <property type="entry name" value="dGTPase-like"/>
</dbReference>
<feature type="domain" description="HD/PDEase" evidence="1">
    <location>
        <begin position="65"/>
        <end position="197"/>
    </location>
</feature>
<dbReference type="InterPro" id="IPR006674">
    <property type="entry name" value="HD_domain"/>
</dbReference>
<protein>
    <submittedName>
        <fullName evidence="2">HD domain-containing protein</fullName>
    </submittedName>
</protein>
<organism evidence="2 3">
    <name type="scientific">Streptococcus hillyeri</name>
    <dbReference type="NCBI Taxonomy" id="2282420"/>
    <lineage>
        <taxon>Bacteria</taxon>
        <taxon>Bacillati</taxon>
        <taxon>Bacillota</taxon>
        <taxon>Bacilli</taxon>
        <taxon>Lactobacillales</taxon>
        <taxon>Streptococcaceae</taxon>
        <taxon>Streptococcus</taxon>
    </lineage>
</organism>
<dbReference type="AlphaFoldDB" id="A0A3L9DWG9"/>
<dbReference type="Gene3D" id="1.10.3210.10">
    <property type="entry name" value="Hypothetical protein af1432"/>
    <property type="match status" value="1"/>
</dbReference>
<dbReference type="OrthoDB" id="9803619at2"/>
<dbReference type="Pfam" id="PF01966">
    <property type="entry name" value="HD"/>
    <property type="match status" value="1"/>
</dbReference>
<evidence type="ECO:0000313" key="2">
    <source>
        <dbReference type="EMBL" id="RLY04217.1"/>
    </source>
</evidence>
<gene>
    <name evidence="2" type="ORF">EAF07_03540</name>
</gene>
<dbReference type="FunFam" id="1.10.3210.10:FF:000014">
    <property type="entry name" value="HD domain-containing protein"/>
    <property type="match status" value="1"/>
</dbReference>
<keyword evidence="3" id="KW-1185">Reference proteome</keyword>
<sequence>MHNFCYNKFVSTQGSTVMDKIFRDPVHNDIHINHHIIYDLTNTAEFQRLRRIKQVPTTSFTFHGAEHNRFSHCLGVYDIARRITEHFETHYSNLWNSEESLLTMAAALLHDIGHGAYSHTFELLFETDHEAMGQEIITSPQTEINAVLRRVSPDFPDKVASVINHTYPNKQVVQLISSQIDCDRMDYLLRDSYYTGTNYGQFDLTRILTSMRPNPDGIVFDITGMHAVEDYLVSRYQMYMQVYFHPASRAIEVLLQNLLKRARRLYTQEPSFFAKTSPLLLPFFEETATLSDYLLLDDGVLNTYFQAWMTSEDKILADLASRFIRRQLFASVTFDKASAEQLDLLRELVTAVGFDSDYYTAEHHNFDLPYDIYRPESKKPRTQIEILQKNGKLAELSSLSPLVSALSGSTFGDQRFYFPKDMMIKDDLFIADKEVFLSCISDGHFSSLKISD</sequence>
<comment type="caution">
    <text evidence="2">The sequence shown here is derived from an EMBL/GenBank/DDBJ whole genome shotgun (WGS) entry which is preliminary data.</text>
</comment>
<dbReference type="EMBL" id="RCVM01000004">
    <property type="protein sequence ID" value="RLY04217.1"/>
    <property type="molecule type" value="Genomic_DNA"/>
</dbReference>
<accession>A0A3L9DWG9</accession>
<dbReference type="InterPro" id="IPR003607">
    <property type="entry name" value="HD/PDEase_dom"/>
</dbReference>
<proteinExistence type="predicted"/>
<dbReference type="PANTHER" id="PTHR11373:SF4">
    <property type="entry name" value="DEOXYNUCLEOSIDE TRIPHOSPHATE TRIPHOSPHOHYDROLASE SAMHD1"/>
    <property type="match status" value="1"/>
</dbReference>
<dbReference type="InterPro" id="IPR045509">
    <property type="entry name" value="HD_assoc_2"/>
</dbReference>
<dbReference type="Pfam" id="PF19276">
    <property type="entry name" value="HD_assoc_2"/>
    <property type="match status" value="1"/>
</dbReference>
<reference evidence="2 3" key="1">
    <citation type="submission" date="2018-10" db="EMBL/GenBank/DDBJ databases">
        <title>Streptococcus hillyeri sp. nov., isolated from equine tracheal sample.</title>
        <authorList>
            <person name="Macfadyen A.C."/>
            <person name="Waller A."/>
            <person name="Paterson G.K."/>
        </authorList>
    </citation>
    <scope>NUCLEOTIDE SEQUENCE [LARGE SCALE GENOMIC DNA]</scope>
    <source>
        <strain evidence="2 3">28462</strain>
    </source>
</reference>
<dbReference type="Proteomes" id="UP000279194">
    <property type="component" value="Unassembled WGS sequence"/>
</dbReference>
<evidence type="ECO:0000259" key="1">
    <source>
        <dbReference type="SMART" id="SM00471"/>
    </source>
</evidence>
<dbReference type="SUPFAM" id="SSF109604">
    <property type="entry name" value="HD-domain/PDEase-like"/>
    <property type="match status" value="1"/>
</dbReference>
<name>A0A3L9DWG9_9STRE</name>
<dbReference type="PANTHER" id="PTHR11373">
    <property type="entry name" value="DEOXYNUCLEOSIDE TRIPHOSPHATE TRIPHOSPHOHYDROLASE"/>
    <property type="match status" value="1"/>
</dbReference>